<comment type="caution">
    <text evidence="1">The sequence shown here is derived from an EMBL/GenBank/DDBJ whole genome shotgun (WGS) entry which is preliminary data.</text>
</comment>
<dbReference type="Gene3D" id="3.40.50.200">
    <property type="entry name" value="Peptidase S8/S53 domain"/>
    <property type="match status" value="1"/>
</dbReference>
<dbReference type="RefSeq" id="WP_350781400.1">
    <property type="nucleotide sequence ID" value="NZ_JBEPEK010000096.1"/>
</dbReference>
<protein>
    <submittedName>
        <fullName evidence="1">Uncharacterized protein</fullName>
    </submittedName>
</protein>
<dbReference type="SUPFAM" id="SSF52743">
    <property type="entry name" value="Subtilisin-like"/>
    <property type="match status" value="1"/>
</dbReference>
<dbReference type="Proteomes" id="UP001474181">
    <property type="component" value="Unassembled WGS sequence"/>
</dbReference>
<dbReference type="EMBL" id="JBEPEK010000096">
    <property type="protein sequence ID" value="MER7180952.1"/>
    <property type="molecule type" value="Genomic_DNA"/>
</dbReference>
<name>A0ABV1WW51_9ACTN</name>
<dbReference type="InterPro" id="IPR036852">
    <property type="entry name" value="Peptidase_S8/S53_dom_sf"/>
</dbReference>
<accession>A0ABV1WW51</accession>
<organism evidence="1 2">
    <name type="scientific">Streptomyces hyaluromycini</name>
    <dbReference type="NCBI Taxonomy" id="1377993"/>
    <lineage>
        <taxon>Bacteria</taxon>
        <taxon>Bacillati</taxon>
        <taxon>Actinomycetota</taxon>
        <taxon>Actinomycetes</taxon>
        <taxon>Kitasatosporales</taxon>
        <taxon>Streptomycetaceae</taxon>
        <taxon>Streptomyces</taxon>
    </lineage>
</organism>
<proteinExistence type="predicted"/>
<evidence type="ECO:0000313" key="1">
    <source>
        <dbReference type="EMBL" id="MER7180952.1"/>
    </source>
</evidence>
<sequence>MTYPAAFPGVVAVSGTTRDGGFRAAGESGSCIAPAAPAVDIYSTRNRPERNWPKKVSAFITDRR</sequence>
<evidence type="ECO:0000313" key="2">
    <source>
        <dbReference type="Proteomes" id="UP001474181"/>
    </source>
</evidence>
<keyword evidence="2" id="KW-1185">Reference proteome</keyword>
<reference evidence="1 2" key="1">
    <citation type="submission" date="2024-06" db="EMBL/GenBank/DDBJ databases">
        <title>The Natural Products Discovery Center: Release of the First 8490 Sequenced Strains for Exploring Actinobacteria Biosynthetic Diversity.</title>
        <authorList>
            <person name="Kalkreuter E."/>
            <person name="Kautsar S.A."/>
            <person name="Yang D."/>
            <person name="Bader C.D."/>
            <person name="Teijaro C.N."/>
            <person name="Fluegel L."/>
            <person name="Davis C.M."/>
            <person name="Simpson J.R."/>
            <person name="Lauterbach L."/>
            <person name="Steele A.D."/>
            <person name="Gui C."/>
            <person name="Meng S."/>
            <person name="Li G."/>
            <person name="Viehrig K."/>
            <person name="Ye F."/>
            <person name="Su P."/>
            <person name="Kiefer A.F."/>
            <person name="Nichols A."/>
            <person name="Cepeda A.J."/>
            <person name="Yan W."/>
            <person name="Fan B."/>
            <person name="Jiang Y."/>
            <person name="Adhikari A."/>
            <person name="Zheng C.-J."/>
            <person name="Schuster L."/>
            <person name="Cowan T.M."/>
            <person name="Smanski M.J."/>
            <person name="Chevrette M.G."/>
            <person name="De Carvalho L.P.S."/>
            <person name="Shen B."/>
        </authorList>
    </citation>
    <scope>NUCLEOTIDE SEQUENCE [LARGE SCALE GENOMIC DNA]</scope>
    <source>
        <strain evidence="1 2">NPDC000234</strain>
    </source>
</reference>
<gene>
    <name evidence="1" type="ORF">ABT404_15940</name>
</gene>